<dbReference type="EC" id="3.6.1.7" evidence="2 4"/>
<protein>
    <recommendedName>
        <fullName evidence="2 4">acylphosphatase</fullName>
        <ecNumber evidence="2 4">3.6.1.7</ecNumber>
    </recommendedName>
</protein>
<comment type="caution">
    <text evidence="7">The sequence shown here is derived from an EMBL/GenBank/DDBJ whole genome shotgun (WGS) entry which is preliminary data.</text>
</comment>
<dbReference type="PANTHER" id="PTHR47268:SF4">
    <property type="entry name" value="ACYLPHOSPHATASE"/>
    <property type="match status" value="1"/>
</dbReference>
<keyword evidence="8" id="KW-1185">Reference proteome</keyword>
<dbReference type="InterPro" id="IPR001792">
    <property type="entry name" value="Acylphosphatase-like_dom"/>
</dbReference>
<feature type="domain" description="Acylphosphatase-like" evidence="6">
    <location>
        <begin position="3"/>
        <end position="89"/>
    </location>
</feature>
<dbReference type="SUPFAM" id="SSF54975">
    <property type="entry name" value="Acylphosphatase/BLUF domain-like"/>
    <property type="match status" value="1"/>
</dbReference>
<dbReference type="InterPro" id="IPR017968">
    <property type="entry name" value="Acylphosphatase_CS"/>
</dbReference>
<comment type="catalytic activity">
    <reaction evidence="3 4">
        <text>an acyl phosphate + H2O = a carboxylate + phosphate + H(+)</text>
        <dbReference type="Rhea" id="RHEA:14965"/>
        <dbReference type="ChEBI" id="CHEBI:15377"/>
        <dbReference type="ChEBI" id="CHEBI:15378"/>
        <dbReference type="ChEBI" id="CHEBI:29067"/>
        <dbReference type="ChEBI" id="CHEBI:43474"/>
        <dbReference type="ChEBI" id="CHEBI:59918"/>
        <dbReference type="EC" id="3.6.1.7"/>
    </reaction>
</comment>
<evidence type="ECO:0000256" key="4">
    <source>
        <dbReference type="PROSITE-ProRule" id="PRU00520"/>
    </source>
</evidence>
<dbReference type="PROSITE" id="PS00150">
    <property type="entry name" value="ACYLPHOSPHATASE_1"/>
    <property type="match status" value="1"/>
</dbReference>
<evidence type="ECO:0000256" key="1">
    <source>
        <dbReference type="ARBA" id="ARBA00005614"/>
    </source>
</evidence>
<feature type="active site" evidence="4">
    <location>
        <position position="18"/>
    </location>
</feature>
<comment type="similarity">
    <text evidence="1 5">Belongs to the acylphosphatase family.</text>
</comment>
<dbReference type="RefSeq" id="WP_150414520.1">
    <property type="nucleotide sequence ID" value="NZ_VYQF01000002.1"/>
</dbReference>
<proteinExistence type="inferred from homology"/>
<feature type="active site" evidence="4">
    <location>
        <position position="36"/>
    </location>
</feature>
<dbReference type="GO" id="GO:0003998">
    <property type="term" value="F:acylphosphatase activity"/>
    <property type="evidence" value="ECO:0007669"/>
    <property type="project" value="UniProtKB-EC"/>
</dbReference>
<evidence type="ECO:0000256" key="3">
    <source>
        <dbReference type="ARBA" id="ARBA00047645"/>
    </source>
</evidence>
<evidence type="ECO:0000313" key="7">
    <source>
        <dbReference type="EMBL" id="KAA9039118.1"/>
    </source>
</evidence>
<name>A0A5J5IHR3_9BACT</name>
<dbReference type="PANTHER" id="PTHR47268">
    <property type="entry name" value="ACYLPHOSPHATASE"/>
    <property type="match status" value="1"/>
</dbReference>
<dbReference type="Proteomes" id="UP000326903">
    <property type="component" value="Unassembled WGS sequence"/>
</dbReference>
<dbReference type="Pfam" id="PF00708">
    <property type="entry name" value="Acylphosphatase"/>
    <property type="match status" value="1"/>
</dbReference>
<evidence type="ECO:0000313" key="8">
    <source>
        <dbReference type="Proteomes" id="UP000326903"/>
    </source>
</evidence>
<dbReference type="InterPro" id="IPR036046">
    <property type="entry name" value="Acylphosphatase-like_dom_sf"/>
</dbReference>
<dbReference type="EMBL" id="VYQF01000002">
    <property type="protein sequence ID" value="KAA9039118.1"/>
    <property type="molecule type" value="Genomic_DNA"/>
</dbReference>
<dbReference type="PROSITE" id="PS51160">
    <property type="entry name" value="ACYLPHOSPHATASE_3"/>
    <property type="match status" value="1"/>
</dbReference>
<gene>
    <name evidence="7" type="ORF">FW778_09780</name>
</gene>
<keyword evidence="4" id="KW-0378">Hydrolase</keyword>
<evidence type="ECO:0000256" key="2">
    <source>
        <dbReference type="ARBA" id="ARBA00012150"/>
    </source>
</evidence>
<dbReference type="InterPro" id="IPR020456">
    <property type="entry name" value="Acylphosphatase"/>
</dbReference>
<evidence type="ECO:0000256" key="5">
    <source>
        <dbReference type="RuleBase" id="RU004168"/>
    </source>
</evidence>
<evidence type="ECO:0000259" key="6">
    <source>
        <dbReference type="PROSITE" id="PS51160"/>
    </source>
</evidence>
<accession>A0A5J5IHR3</accession>
<dbReference type="AlphaFoldDB" id="A0A5J5IHR3"/>
<organism evidence="7 8">
    <name type="scientific">Ginsengibacter hankyongi</name>
    <dbReference type="NCBI Taxonomy" id="2607284"/>
    <lineage>
        <taxon>Bacteria</taxon>
        <taxon>Pseudomonadati</taxon>
        <taxon>Bacteroidota</taxon>
        <taxon>Chitinophagia</taxon>
        <taxon>Chitinophagales</taxon>
        <taxon>Chitinophagaceae</taxon>
        <taxon>Ginsengibacter</taxon>
    </lineage>
</organism>
<sequence length="89" mass="10203">MKTVHLKISGKVQGVFFRASAKEIASLHKISGWIKNTYDDKVEALITGKREDVEKFIAWCKRGPEKAHVENVIITNIELQMFEGFEVIR</sequence>
<dbReference type="Gene3D" id="3.30.70.100">
    <property type="match status" value="1"/>
</dbReference>
<reference evidence="7 8" key="1">
    <citation type="submission" date="2019-09" db="EMBL/GenBank/DDBJ databases">
        <title>Draft genome sequence of Ginsengibacter sp. BR5-29.</title>
        <authorList>
            <person name="Im W.-T."/>
        </authorList>
    </citation>
    <scope>NUCLEOTIDE SEQUENCE [LARGE SCALE GENOMIC DNA]</scope>
    <source>
        <strain evidence="7 8">BR5-29</strain>
    </source>
</reference>